<dbReference type="Gene3D" id="1.10.10.10">
    <property type="entry name" value="Winged helix-like DNA-binding domain superfamily/Winged helix DNA-binding domain"/>
    <property type="match status" value="1"/>
</dbReference>
<dbReference type="InterPro" id="IPR036390">
    <property type="entry name" value="WH_DNA-bd_sf"/>
</dbReference>
<dbReference type="PRINTS" id="PR00598">
    <property type="entry name" value="HTHMARR"/>
</dbReference>
<dbReference type="InterPro" id="IPR039422">
    <property type="entry name" value="MarR/SlyA-like"/>
</dbReference>
<dbReference type="PANTHER" id="PTHR33164">
    <property type="entry name" value="TRANSCRIPTIONAL REGULATOR, MARR FAMILY"/>
    <property type="match status" value="1"/>
</dbReference>
<dbReference type="InterPro" id="IPR036388">
    <property type="entry name" value="WH-like_DNA-bd_sf"/>
</dbReference>
<protein>
    <recommendedName>
        <fullName evidence="1">HTH marR-type domain-containing protein</fullName>
    </recommendedName>
</protein>
<dbReference type="Proteomes" id="UP001501079">
    <property type="component" value="Unassembled WGS sequence"/>
</dbReference>
<dbReference type="SUPFAM" id="SSF46785">
    <property type="entry name" value="Winged helix' DNA-binding domain"/>
    <property type="match status" value="1"/>
</dbReference>
<organism evidence="2 3">
    <name type="scientific">Gryllotalpicola koreensis</name>
    <dbReference type="NCBI Taxonomy" id="993086"/>
    <lineage>
        <taxon>Bacteria</taxon>
        <taxon>Bacillati</taxon>
        <taxon>Actinomycetota</taxon>
        <taxon>Actinomycetes</taxon>
        <taxon>Micrococcales</taxon>
        <taxon>Microbacteriaceae</taxon>
        <taxon>Gryllotalpicola</taxon>
    </lineage>
</organism>
<evidence type="ECO:0000313" key="3">
    <source>
        <dbReference type="Proteomes" id="UP001501079"/>
    </source>
</evidence>
<evidence type="ECO:0000259" key="1">
    <source>
        <dbReference type="PROSITE" id="PS50995"/>
    </source>
</evidence>
<dbReference type="RefSeq" id="WP_344756143.1">
    <property type="nucleotide sequence ID" value="NZ_BAABBW010000005.1"/>
</dbReference>
<evidence type="ECO:0000313" key="2">
    <source>
        <dbReference type="EMBL" id="GAA4179324.1"/>
    </source>
</evidence>
<dbReference type="InterPro" id="IPR000835">
    <property type="entry name" value="HTH_MarR-typ"/>
</dbReference>
<dbReference type="PANTHER" id="PTHR33164:SF57">
    <property type="entry name" value="MARR-FAMILY TRANSCRIPTIONAL REGULATOR"/>
    <property type="match status" value="1"/>
</dbReference>
<keyword evidence="3" id="KW-1185">Reference proteome</keyword>
<dbReference type="PROSITE" id="PS50995">
    <property type="entry name" value="HTH_MARR_2"/>
    <property type="match status" value="1"/>
</dbReference>
<reference evidence="3" key="1">
    <citation type="journal article" date="2019" name="Int. J. Syst. Evol. Microbiol.">
        <title>The Global Catalogue of Microorganisms (GCM) 10K type strain sequencing project: providing services to taxonomists for standard genome sequencing and annotation.</title>
        <authorList>
            <consortium name="The Broad Institute Genomics Platform"/>
            <consortium name="The Broad Institute Genome Sequencing Center for Infectious Disease"/>
            <person name="Wu L."/>
            <person name="Ma J."/>
        </authorList>
    </citation>
    <scope>NUCLEOTIDE SEQUENCE [LARGE SCALE GENOMIC DNA]</scope>
    <source>
        <strain evidence="3">JCM 17591</strain>
    </source>
</reference>
<name>A0ABP8A7H5_9MICO</name>
<dbReference type="SMART" id="SM00347">
    <property type="entry name" value="HTH_MARR"/>
    <property type="match status" value="1"/>
</dbReference>
<dbReference type="EMBL" id="BAABBW010000005">
    <property type="protein sequence ID" value="GAA4179324.1"/>
    <property type="molecule type" value="Genomic_DNA"/>
</dbReference>
<sequence>MAGQGAKNGEPDLSPVIPQDPLDVLLSVTSIVHWADSRDVRLAAMEASEFPVDDMPMFLVVNQLCYRGALRPTDIAAVLGMSKTNISKIIRRLEQVGLVTRAPSPSDDRSVLIALTAEGRALGERIIANARRTVDDLTAVWTDEEVQTLRRVLAHFAQQARHEIALHSPALRTLR</sequence>
<accession>A0ABP8A7H5</accession>
<dbReference type="InterPro" id="IPR011991">
    <property type="entry name" value="ArsR-like_HTH"/>
</dbReference>
<dbReference type="CDD" id="cd00090">
    <property type="entry name" value="HTH_ARSR"/>
    <property type="match status" value="1"/>
</dbReference>
<gene>
    <name evidence="2" type="ORF">GCM10022287_31450</name>
</gene>
<proteinExistence type="predicted"/>
<comment type="caution">
    <text evidence="2">The sequence shown here is derived from an EMBL/GenBank/DDBJ whole genome shotgun (WGS) entry which is preliminary data.</text>
</comment>
<dbReference type="Pfam" id="PF01047">
    <property type="entry name" value="MarR"/>
    <property type="match status" value="1"/>
</dbReference>
<feature type="domain" description="HTH marR-type" evidence="1">
    <location>
        <begin position="19"/>
        <end position="158"/>
    </location>
</feature>